<protein>
    <submittedName>
        <fullName evidence="7">Type II secretion system protein GspE</fullName>
    </submittedName>
</protein>
<evidence type="ECO:0000313" key="9">
    <source>
        <dbReference type="Proteomes" id="UP000663211"/>
    </source>
</evidence>
<evidence type="ECO:0000313" key="7">
    <source>
        <dbReference type="EMBL" id="WDB29680.1"/>
    </source>
</evidence>
<dbReference type="EMBL" id="CP070296">
    <property type="protein sequence ID" value="QST72868.1"/>
    <property type="molecule type" value="Genomic_DNA"/>
</dbReference>
<dbReference type="PANTHER" id="PTHR30258">
    <property type="entry name" value="TYPE II SECRETION SYSTEM PROTEIN GSPE-RELATED"/>
    <property type="match status" value="1"/>
</dbReference>
<proteinExistence type="inferred from homology"/>
<evidence type="ECO:0000313" key="5">
    <source>
        <dbReference type="EMBL" id="PSY43661.1"/>
    </source>
</evidence>
<sequence length="461" mass="50584">MNISQLTALCLRYQGVLLDASEEVVHVAVVDAPSHELLDALHFATTKRIDITCWTRQQMEGHATRSQQVLSVTAPEKHQHKVELLIQTLQSALEQRASDIHIEPADNAYRIRLRIDGVLHPLPDITLDAGVALTARLKVLGSLDIAEHRLPQDGQFTVELAGNTVSFRIATLPCRGGEKVVLRLLQQVNQRLDINALGMQPSQLAEFAHALQQPQGLVLVTGPTGSGKTVTLYSALQTLNTVDINICSVEDPVEIPITGLNQTQIHSRAGLTFQGVLRALLRQDPDVIMVGEIRDGETAEIAIKAAQTGHLVLSTLHTNSTCETLVRLQQMGVARWMLSSALTLVIAQRLLRKLCPHCRQQQGAPIHLPGNLWSSPLPRWQASGCEHCYHGFYGRTALFEVLPITPAISQLIAANTDAELLETHARQMGMCTLFENGCLAVEQGLTTFEEMIRVLGMPHGE</sequence>
<dbReference type="GO" id="GO:0005886">
    <property type="term" value="C:plasma membrane"/>
    <property type="evidence" value="ECO:0007669"/>
    <property type="project" value="TreeGrafter"/>
</dbReference>
<keyword evidence="8" id="KW-1185">Reference proteome</keyword>
<dbReference type="SUPFAM" id="SSF52540">
    <property type="entry name" value="P-loop containing nucleoside triphosphate hydrolases"/>
    <property type="match status" value="1"/>
</dbReference>
<evidence type="ECO:0000259" key="4">
    <source>
        <dbReference type="PROSITE" id="PS00662"/>
    </source>
</evidence>
<dbReference type="EMBL" id="PYQT01000005">
    <property type="protein sequence ID" value="PSY43661.1"/>
    <property type="molecule type" value="Genomic_DNA"/>
</dbReference>
<gene>
    <name evidence="7" type="primary">gspE</name>
    <name evidence="5" type="ORF">C7B09_06970</name>
    <name evidence="6" type="ORF">JRC44_19010</name>
    <name evidence="7" type="ORF">PS049_01515</name>
</gene>
<dbReference type="FunFam" id="3.40.50.300:FF:000398">
    <property type="entry name" value="Type IV pilus assembly ATPase PilB"/>
    <property type="match status" value="1"/>
</dbReference>
<feature type="domain" description="Bacterial type II secretion system protein E" evidence="4">
    <location>
        <begin position="281"/>
        <end position="295"/>
    </location>
</feature>
<evidence type="ECO:0000313" key="8">
    <source>
        <dbReference type="Proteomes" id="UP000240382"/>
    </source>
</evidence>
<dbReference type="RefSeq" id="WP_001027407.1">
    <property type="nucleotide sequence ID" value="NZ_AP014857.1"/>
</dbReference>
<reference evidence="5 8" key="1">
    <citation type="submission" date="2018-03" db="EMBL/GenBank/DDBJ databases">
        <title>Whole Genome Sequencing of Escherichia coli isolates from wildlife.</title>
        <authorList>
            <person name="Whitehouse C.A."/>
            <person name="Lacher D.W."/>
            <person name="Mammel M.K."/>
            <person name="Barnaba T."/>
            <person name="Lorch J.M."/>
        </authorList>
    </citation>
    <scope>NUCLEOTIDE SEQUENCE [LARGE SCALE GENOMIC DNA]</scope>
    <source>
        <strain evidence="5 8">20507-2</strain>
    </source>
</reference>
<dbReference type="EMBL" id="CP117562">
    <property type="protein sequence ID" value="WDB29680.1"/>
    <property type="molecule type" value="Genomic_DNA"/>
</dbReference>
<comment type="similarity">
    <text evidence="1">Belongs to the GSP E family.</text>
</comment>
<dbReference type="InterPro" id="IPR001482">
    <property type="entry name" value="T2SS/T4SS_dom"/>
</dbReference>
<evidence type="ECO:0000313" key="10">
    <source>
        <dbReference type="Proteomes" id="UP001219219"/>
    </source>
</evidence>
<dbReference type="Gene3D" id="3.40.50.300">
    <property type="entry name" value="P-loop containing nucleotide triphosphate hydrolases"/>
    <property type="match status" value="1"/>
</dbReference>
<dbReference type="Gene3D" id="3.30.450.90">
    <property type="match status" value="1"/>
</dbReference>
<dbReference type="Proteomes" id="UP001219219">
    <property type="component" value="Chromosome"/>
</dbReference>
<evidence type="ECO:0000256" key="2">
    <source>
        <dbReference type="ARBA" id="ARBA00022741"/>
    </source>
</evidence>
<dbReference type="PROSITE" id="PS00662">
    <property type="entry name" value="T2SP_E"/>
    <property type="match status" value="1"/>
</dbReference>
<dbReference type="GO" id="GO:0016887">
    <property type="term" value="F:ATP hydrolysis activity"/>
    <property type="evidence" value="ECO:0007669"/>
    <property type="project" value="TreeGrafter"/>
</dbReference>
<evidence type="ECO:0000313" key="6">
    <source>
        <dbReference type="EMBL" id="QST72868.1"/>
    </source>
</evidence>
<accession>A0A680PAB8</accession>
<evidence type="ECO:0000256" key="1">
    <source>
        <dbReference type="ARBA" id="ARBA00006611"/>
    </source>
</evidence>
<dbReference type="CDD" id="cd01129">
    <property type="entry name" value="PulE-GspE-like"/>
    <property type="match status" value="1"/>
</dbReference>
<dbReference type="InterPro" id="IPR027417">
    <property type="entry name" value="P-loop_NTPase"/>
</dbReference>
<dbReference type="GO" id="GO:0005524">
    <property type="term" value="F:ATP binding"/>
    <property type="evidence" value="ECO:0007669"/>
    <property type="project" value="UniProtKB-KW"/>
</dbReference>
<keyword evidence="3" id="KW-0067">ATP-binding</keyword>
<dbReference type="NCBIfam" id="NF007755">
    <property type="entry name" value="PRK10436.1"/>
    <property type="match status" value="1"/>
</dbReference>
<evidence type="ECO:0000256" key="3">
    <source>
        <dbReference type="ARBA" id="ARBA00022840"/>
    </source>
</evidence>
<dbReference type="AlphaFoldDB" id="A0A680PAB8"/>
<name>A0A680PAB8_ESCAL</name>
<organism evidence="7 10">
    <name type="scientific">Escherichia albertii</name>
    <dbReference type="NCBI Taxonomy" id="208962"/>
    <lineage>
        <taxon>Bacteria</taxon>
        <taxon>Pseudomonadati</taxon>
        <taxon>Pseudomonadota</taxon>
        <taxon>Gammaproteobacteria</taxon>
        <taxon>Enterobacterales</taxon>
        <taxon>Enterobacteriaceae</taxon>
        <taxon>Escherichia</taxon>
    </lineage>
</organism>
<dbReference type="PANTHER" id="PTHR30258:SF1">
    <property type="entry name" value="PROTEIN TRANSPORT PROTEIN HOFB HOMOLOG"/>
    <property type="match status" value="1"/>
</dbReference>
<dbReference type="Pfam" id="PF00437">
    <property type="entry name" value="T2SSE"/>
    <property type="match status" value="1"/>
</dbReference>
<reference evidence="7" key="3">
    <citation type="submission" date="2023-02" db="EMBL/GenBank/DDBJ databases">
        <title>Escherichia albertii as a potential enteropathogen in the light of epidemiological and genomic studies.</title>
        <authorList>
            <person name="Leszczynska K."/>
            <person name="Swiecicka I."/>
            <person name="Daniluk T."/>
            <person name="Lebensztejn D."/>
            <person name="Chmielewska S."/>
            <person name="Leszczynska D."/>
            <person name="Gawor J."/>
            <person name="Kliber M."/>
        </authorList>
    </citation>
    <scope>NUCLEOTIDE SEQUENCE</scope>
    <source>
        <strain evidence="7">BIA_7</strain>
    </source>
</reference>
<keyword evidence="2" id="KW-0547">Nucleotide-binding</keyword>
<reference evidence="6 9" key="2">
    <citation type="submission" date="2021-03" db="EMBL/GenBank/DDBJ databases">
        <title>Comparative genomics of Chinese and international isolates of Escherichia albertii: population structure and evolution of virulence and antimicrobial resistance.</title>
        <authorList>
            <person name="Wang H."/>
            <person name="Xiong Y."/>
            <person name="Luo L."/>
        </authorList>
    </citation>
    <scope>NUCLEOTIDE SEQUENCE [LARGE SCALE GENOMIC DNA]</scope>
    <source>
        <strain evidence="6 9">Sample 165</strain>
    </source>
</reference>
<dbReference type="Proteomes" id="UP000663211">
    <property type="component" value="Chromosome"/>
</dbReference>
<dbReference type="Proteomes" id="UP000240382">
    <property type="component" value="Unassembled WGS sequence"/>
</dbReference>